<dbReference type="Proteomes" id="UP000054558">
    <property type="component" value="Unassembled WGS sequence"/>
</dbReference>
<feature type="region of interest" description="Disordered" evidence="1">
    <location>
        <begin position="1"/>
        <end position="21"/>
    </location>
</feature>
<evidence type="ECO:0000313" key="2">
    <source>
        <dbReference type="EMBL" id="GAQ89848.1"/>
    </source>
</evidence>
<name>A0A1Y1IP06_KLENI</name>
<gene>
    <name evidence="2" type="ORF">KFL_005690030</name>
</gene>
<reference evidence="2 3" key="1">
    <citation type="journal article" date="2014" name="Nat. Commun.">
        <title>Klebsormidium flaccidum genome reveals primary factors for plant terrestrial adaptation.</title>
        <authorList>
            <person name="Hori K."/>
            <person name="Maruyama F."/>
            <person name="Fujisawa T."/>
            <person name="Togashi T."/>
            <person name="Yamamoto N."/>
            <person name="Seo M."/>
            <person name="Sato S."/>
            <person name="Yamada T."/>
            <person name="Mori H."/>
            <person name="Tajima N."/>
            <person name="Moriyama T."/>
            <person name="Ikeuchi M."/>
            <person name="Watanabe M."/>
            <person name="Wada H."/>
            <person name="Kobayashi K."/>
            <person name="Saito M."/>
            <person name="Masuda T."/>
            <person name="Sasaki-Sekimoto Y."/>
            <person name="Mashiguchi K."/>
            <person name="Awai K."/>
            <person name="Shimojima M."/>
            <person name="Masuda S."/>
            <person name="Iwai M."/>
            <person name="Nobusawa T."/>
            <person name="Narise T."/>
            <person name="Kondo S."/>
            <person name="Saito H."/>
            <person name="Sato R."/>
            <person name="Murakawa M."/>
            <person name="Ihara Y."/>
            <person name="Oshima-Yamada Y."/>
            <person name="Ohtaka K."/>
            <person name="Satoh M."/>
            <person name="Sonobe K."/>
            <person name="Ishii M."/>
            <person name="Ohtani R."/>
            <person name="Kanamori-Sato M."/>
            <person name="Honoki R."/>
            <person name="Miyazaki D."/>
            <person name="Mochizuki H."/>
            <person name="Umetsu J."/>
            <person name="Higashi K."/>
            <person name="Shibata D."/>
            <person name="Kamiya Y."/>
            <person name="Sato N."/>
            <person name="Nakamura Y."/>
            <person name="Tabata S."/>
            <person name="Ida S."/>
            <person name="Kurokawa K."/>
            <person name="Ohta H."/>
        </authorList>
    </citation>
    <scope>NUCLEOTIDE SEQUENCE [LARGE SCALE GENOMIC DNA]</scope>
    <source>
        <strain evidence="2 3">NIES-2285</strain>
    </source>
</reference>
<evidence type="ECO:0000256" key="1">
    <source>
        <dbReference type="SAM" id="MobiDB-lite"/>
    </source>
</evidence>
<organism evidence="2 3">
    <name type="scientific">Klebsormidium nitens</name>
    <name type="common">Green alga</name>
    <name type="synonym">Ulothrix nitens</name>
    <dbReference type="NCBI Taxonomy" id="105231"/>
    <lineage>
        <taxon>Eukaryota</taxon>
        <taxon>Viridiplantae</taxon>
        <taxon>Streptophyta</taxon>
        <taxon>Klebsormidiophyceae</taxon>
        <taxon>Klebsormidiales</taxon>
        <taxon>Klebsormidiaceae</taxon>
        <taxon>Klebsormidium</taxon>
    </lineage>
</organism>
<dbReference type="EMBL" id="DF237518">
    <property type="protein sequence ID" value="GAQ89848.1"/>
    <property type="molecule type" value="Genomic_DNA"/>
</dbReference>
<feature type="region of interest" description="Disordered" evidence="1">
    <location>
        <begin position="52"/>
        <end position="87"/>
    </location>
</feature>
<sequence>MPLISSPEWGDMPFEATPEEMKQPLSELMAEGEESALQRAAGMAAWPGVLGTASPTGGEQAQLKKGKERWGRKKGSPTPLGASPDLPTLTGLALHLKGLSEQQVADQFAQHREAHRLAAPPRVKILSGQQLSYQFLASNIPGLNQIVNEGPRTLRISKGNPMARITGLTQGG</sequence>
<evidence type="ECO:0000313" key="3">
    <source>
        <dbReference type="Proteomes" id="UP000054558"/>
    </source>
</evidence>
<keyword evidence="3" id="KW-1185">Reference proteome</keyword>
<accession>A0A1Y1IP06</accession>
<feature type="compositionally biased region" description="Basic residues" evidence="1">
    <location>
        <begin position="64"/>
        <end position="75"/>
    </location>
</feature>
<protein>
    <submittedName>
        <fullName evidence="2">Uncharacterized protein</fullName>
    </submittedName>
</protein>
<dbReference type="AlphaFoldDB" id="A0A1Y1IP06"/>
<proteinExistence type="predicted"/>